<evidence type="ECO:0000313" key="2">
    <source>
        <dbReference type="WBParaSite" id="PS1159_v2.g15864.t1"/>
    </source>
</evidence>
<protein>
    <submittedName>
        <fullName evidence="2">Uncharacterized protein</fullName>
    </submittedName>
</protein>
<sequence>ILPAVSKQKKKHTKSVPHERERKKLTETNKKKQQQQEEEQSQVKTEKGNAIQKKSEEENTDLRDL</sequence>
<dbReference type="Proteomes" id="UP000887580">
    <property type="component" value="Unplaced"/>
</dbReference>
<reference evidence="2" key="1">
    <citation type="submission" date="2022-11" db="UniProtKB">
        <authorList>
            <consortium name="WormBaseParasite"/>
        </authorList>
    </citation>
    <scope>IDENTIFICATION</scope>
</reference>
<accession>A0AC35FEG1</accession>
<name>A0AC35FEG1_9BILA</name>
<organism evidence="1 2">
    <name type="scientific">Panagrolaimus sp. PS1159</name>
    <dbReference type="NCBI Taxonomy" id="55785"/>
    <lineage>
        <taxon>Eukaryota</taxon>
        <taxon>Metazoa</taxon>
        <taxon>Ecdysozoa</taxon>
        <taxon>Nematoda</taxon>
        <taxon>Chromadorea</taxon>
        <taxon>Rhabditida</taxon>
        <taxon>Tylenchina</taxon>
        <taxon>Panagrolaimomorpha</taxon>
        <taxon>Panagrolaimoidea</taxon>
        <taxon>Panagrolaimidae</taxon>
        <taxon>Panagrolaimus</taxon>
    </lineage>
</organism>
<proteinExistence type="predicted"/>
<evidence type="ECO:0000313" key="1">
    <source>
        <dbReference type="Proteomes" id="UP000887580"/>
    </source>
</evidence>
<dbReference type="WBParaSite" id="PS1159_v2.g15864.t1">
    <property type="protein sequence ID" value="PS1159_v2.g15864.t1"/>
    <property type="gene ID" value="PS1159_v2.g15864"/>
</dbReference>